<feature type="compositionally biased region" description="Polar residues" evidence="7">
    <location>
        <begin position="112"/>
        <end position="126"/>
    </location>
</feature>
<evidence type="ECO:0000256" key="7">
    <source>
        <dbReference type="SAM" id="MobiDB-lite"/>
    </source>
</evidence>
<keyword evidence="6" id="KW-0539">Nucleus</keyword>
<protein>
    <submittedName>
        <fullName evidence="9">G3968 protein</fullName>
    </submittedName>
</protein>
<accession>A0ABP1FUE5</accession>
<dbReference type="PRINTS" id="PR00367">
    <property type="entry name" value="ETHRSPELEMNT"/>
</dbReference>
<feature type="region of interest" description="Disordered" evidence="7">
    <location>
        <begin position="112"/>
        <end position="219"/>
    </location>
</feature>
<keyword evidence="4" id="KW-0238">DNA-binding</keyword>
<name>A0ABP1FUE5_9CHLO</name>
<evidence type="ECO:0000256" key="1">
    <source>
        <dbReference type="ARBA" id="ARBA00004123"/>
    </source>
</evidence>
<dbReference type="InterPro" id="IPR016177">
    <property type="entry name" value="DNA-bd_dom_sf"/>
</dbReference>
<dbReference type="Gene3D" id="3.30.730.10">
    <property type="entry name" value="AP2/ERF domain"/>
    <property type="match status" value="1"/>
</dbReference>
<keyword evidence="3" id="KW-0805">Transcription regulation</keyword>
<keyword evidence="10" id="KW-1185">Reference proteome</keyword>
<feature type="compositionally biased region" description="Basic residues" evidence="7">
    <location>
        <begin position="308"/>
        <end position="318"/>
    </location>
</feature>
<reference evidence="9 10" key="1">
    <citation type="submission" date="2024-06" db="EMBL/GenBank/DDBJ databases">
        <authorList>
            <person name="Kraege A."/>
            <person name="Thomma B."/>
        </authorList>
    </citation>
    <scope>NUCLEOTIDE SEQUENCE [LARGE SCALE GENOMIC DNA]</scope>
</reference>
<evidence type="ECO:0000259" key="8">
    <source>
        <dbReference type="PROSITE" id="PS51032"/>
    </source>
</evidence>
<dbReference type="PANTHER" id="PTHR31657">
    <property type="entry name" value="ETHYLENE-RESPONSIVE TRANSCRIPTION FACTOR ERF061"/>
    <property type="match status" value="1"/>
</dbReference>
<sequence length="453" mass="48816">MTDSSAGNTCPPAQEKTNSTAIQANSVSVFPAGAPAAAVSPFKGAAEKQSIMSPGTPARFVESTPGSLAALHLDSHTQERRSASDGKLDSLLTKALDSGLSVSHSILKQNMAASQGAITPQSNRTSADAPEVAQPADSSSLDSSTATGNQEDDKNACEVEQPSKQQEAISEAKGQVQESTTVHQAASEAVPAQPVDAKPAKPAKKGFDKNAPKYRGVRQRPWGKWAAEIRDPRQKQRIWLGTYDTAEEAARVYDRASREIRGDAAVCNFPKDSDASGSAPIPIVNRRKKDGAEGKPADPNAKKDDKKPAKKPCKKGKRGREPSASSSLPMSPPHKEYKPHPELQKHIDFQKEGMYVPDQPVVGFSPPSTHFWLQARGIEMVEDDDDDDMALHFDELDAAATEIPLHLVQWAAMFETPDSLEIEEGDDITECSPMTRGMWTQMANLTVKSIQTT</sequence>
<comment type="caution">
    <text evidence="9">The sequence shown here is derived from an EMBL/GenBank/DDBJ whole genome shotgun (WGS) entry which is preliminary data.</text>
</comment>
<dbReference type="SUPFAM" id="SSF54171">
    <property type="entry name" value="DNA-binding domain"/>
    <property type="match status" value="1"/>
</dbReference>
<dbReference type="CDD" id="cd00018">
    <property type="entry name" value="AP2"/>
    <property type="match status" value="1"/>
</dbReference>
<dbReference type="InterPro" id="IPR001471">
    <property type="entry name" value="AP2/ERF_dom"/>
</dbReference>
<evidence type="ECO:0000256" key="6">
    <source>
        <dbReference type="ARBA" id="ARBA00023242"/>
    </source>
</evidence>
<keyword evidence="2" id="KW-0936">Ethylene signaling pathway</keyword>
<proteinExistence type="predicted"/>
<keyword evidence="5" id="KW-0804">Transcription</keyword>
<organism evidence="9 10">
    <name type="scientific">Coccomyxa viridis</name>
    <dbReference type="NCBI Taxonomy" id="1274662"/>
    <lineage>
        <taxon>Eukaryota</taxon>
        <taxon>Viridiplantae</taxon>
        <taxon>Chlorophyta</taxon>
        <taxon>core chlorophytes</taxon>
        <taxon>Trebouxiophyceae</taxon>
        <taxon>Trebouxiophyceae incertae sedis</taxon>
        <taxon>Coccomyxaceae</taxon>
        <taxon>Coccomyxa</taxon>
    </lineage>
</organism>
<feature type="domain" description="AP2/ERF" evidence="8">
    <location>
        <begin position="213"/>
        <end position="270"/>
    </location>
</feature>
<gene>
    <name evidence="9" type="primary">g3968</name>
    <name evidence="9" type="ORF">VP750_LOCUS3381</name>
</gene>
<dbReference type="Pfam" id="PF00847">
    <property type="entry name" value="AP2"/>
    <property type="match status" value="1"/>
</dbReference>
<dbReference type="InterPro" id="IPR036955">
    <property type="entry name" value="AP2/ERF_dom_sf"/>
</dbReference>
<evidence type="ECO:0000313" key="10">
    <source>
        <dbReference type="Proteomes" id="UP001497392"/>
    </source>
</evidence>
<dbReference type="EMBL" id="CAXHTA020000005">
    <property type="protein sequence ID" value="CAL5221722.1"/>
    <property type="molecule type" value="Genomic_DNA"/>
</dbReference>
<dbReference type="InterPro" id="IPR051758">
    <property type="entry name" value="ERF/AP2-like"/>
</dbReference>
<feature type="region of interest" description="Disordered" evidence="7">
    <location>
        <begin position="257"/>
        <end position="340"/>
    </location>
</feature>
<comment type="subcellular location">
    <subcellularLocation>
        <location evidence="1">Nucleus</location>
    </subcellularLocation>
</comment>
<evidence type="ECO:0000256" key="3">
    <source>
        <dbReference type="ARBA" id="ARBA00023015"/>
    </source>
</evidence>
<dbReference type="PANTHER" id="PTHR31657:SF40">
    <property type="entry name" value="ETHYLENE-RESPONSIVE TRANSCRIPTION FACTOR ERF062"/>
    <property type="match status" value="1"/>
</dbReference>
<evidence type="ECO:0000256" key="4">
    <source>
        <dbReference type="ARBA" id="ARBA00023125"/>
    </source>
</evidence>
<feature type="compositionally biased region" description="Basic and acidic residues" evidence="7">
    <location>
        <begin position="290"/>
        <end position="307"/>
    </location>
</feature>
<dbReference type="Proteomes" id="UP001497392">
    <property type="component" value="Unassembled WGS sequence"/>
</dbReference>
<dbReference type="SMART" id="SM00380">
    <property type="entry name" value="AP2"/>
    <property type="match status" value="1"/>
</dbReference>
<evidence type="ECO:0000256" key="5">
    <source>
        <dbReference type="ARBA" id="ARBA00023163"/>
    </source>
</evidence>
<evidence type="ECO:0000313" key="9">
    <source>
        <dbReference type="EMBL" id="CAL5221722.1"/>
    </source>
</evidence>
<evidence type="ECO:0000256" key="2">
    <source>
        <dbReference type="ARBA" id="ARBA00022745"/>
    </source>
</evidence>
<dbReference type="PROSITE" id="PS51032">
    <property type="entry name" value="AP2_ERF"/>
    <property type="match status" value="1"/>
</dbReference>
<feature type="compositionally biased region" description="Low complexity" evidence="7">
    <location>
        <begin position="136"/>
        <end position="147"/>
    </location>
</feature>